<dbReference type="GO" id="GO:0007166">
    <property type="term" value="P:cell surface receptor signaling pathway"/>
    <property type="evidence" value="ECO:0007669"/>
    <property type="project" value="InterPro"/>
</dbReference>
<comment type="catalytic activity">
    <reaction evidence="4">
        <text>L-threonyl-[protein] + ATP = O-phospho-L-threonyl-[protein] + ADP + H(+)</text>
        <dbReference type="Rhea" id="RHEA:46608"/>
        <dbReference type="Rhea" id="RHEA-COMP:11060"/>
        <dbReference type="Rhea" id="RHEA-COMP:11605"/>
        <dbReference type="ChEBI" id="CHEBI:15378"/>
        <dbReference type="ChEBI" id="CHEBI:30013"/>
        <dbReference type="ChEBI" id="CHEBI:30616"/>
        <dbReference type="ChEBI" id="CHEBI:61977"/>
        <dbReference type="ChEBI" id="CHEBI:456216"/>
    </reaction>
</comment>
<dbReference type="GO" id="GO:0005886">
    <property type="term" value="C:plasma membrane"/>
    <property type="evidence" value="ECO:0007669"/>
    <property type="project" value="TreeGrafter"/>
</dbReference>
<evidence type="ECO:0000313" key="6">
    <source>
        <dbReference type="EMBL" id="KAG6645806.1"/>
    </source>
</evidence>
<organism evidence="6 7">
    <name type="scientific">Carya illinoinensis</name>
    <name type="common">Pecan</name>
    <dbReference type="NCBI Taxonomy" id="32201"/>
    <lineage>
        <taxon>Eukaryota</taxon>
        <taxon>Viridiplantae</taxon>
        <taxon>Streptophyta</taxon>
        <taxon>Embryophyta</taxon>
        <taxon>Tracheophyta</taxon>
        <taxon>Spermatophyta</taxon>
        <taxon>Magnoliopsida</taxon>
        <taxon>eudicotyledons</taxon>
        <taxon>Gunneridae</taxon>
        <taxon>Pentapetalae</taxon>
        <taxon>rosids</taxon>
        <taxon>fabids</taxon>
        <taxon>Fagales</taxon>
        <taxon>Juglandaceae</taxon>
        <taxon>Carya</taxon>
    </lineage>
</organism>
<dbReference type="InterPro" id="IPR008271">
    <property type="entry name" value="Ser/Thr_kinase_AS"/>
</dbReference>
<evidence type="ECO:0000259" key="5">
    <source>
        <dbReference type="PROSITE" id="PS50011"/>
    </source>
</evidence>
<gene>
    <name evidence="6" type="ORF">CIPAW_08G148700</name>
</gene>
<dbReference type="PANTHER" id="PTHR27005">
    <property type="entry name" value="WALL-ASSOCIATED RECEPTOR KINASE-LIKE 21"/>
    <property type="match status" value="1"/>
</dbReference>
<dbReference type="EMBL" id="CM031816">
    <property type="protein sequence ID" value="KAG6645806.1"/>
    <property type="molecule type" value="Genomic_DNA"/>
</dbReference>
<dbReference type="PROSITE" id="PS00108">
    <property type="entry name" value="PROTEIN_KINASE_ST"/>
    <property type="match status" value="1"/>
</dbReference>
<accession>A0A8T1PNL0</accession>
<dbReference type="SMART" id="SM00220">
    <property type="entry name" value="S_TKc"/>
    <property type="match status" value="1"/>
</dbReference>
<comment type="caution">
    <text evidence="6">The sequence shown here is derived from an EMBL/GenBank/DDBJ whole genome shotgun (WGS) entry which is preliminary data.</text>
</comment>
<dbReference type="PANTHER" id="PTHR27005:SF543">
    <property type="entry name" value="NON-FUNCTIONAL PSEUDOKINASE ZED1-LIKE"/>
    <property type="match status" value="1"/>
</dbReference>
<evidence type="ECO:0000313" key="7">
    <source>
        <dbReference type="Proteomes" id="UP000811609"/>
    </source>
</evidence>
<sequence length="298" mass="34111">MGCMDYGRALREKLFVENGSILLEKLIASCSSRSIPIRSFSIEELLKATNNYDPFLRFHENGSYQWYKGSLEGRLISVKKYRNILYTEERDFPFTDMVICAKMCAHKNVLKLIGCCLETPSPIAHAIAYLHTAFSRPIIHRDIKPGNIFFDQRDIPKLSDFSMSIEIPEGEFEVKDDHIVGTYGFLCPFYVATGIVTEKSDVHGFGSLLLELVTGKTWRDLYEYSETASFINFEDRIRINIVKIVESAIQAGEVEAGLEQQLQASLELAQVCIDWNPEFRPTMIDVTKELRRIERCIP</sequence>
<evidence type="ECO:0000256" key="1">
    <source>
        <dbReference type="ARBA" id="ARBA00022741"/>
    </source>
</evidence>
<dbReference type="AlphaFoldDB" id="A0A8T1PNL0"/>
<evidence type="ECO:0000256" key="3">
    <source>
        <dbReference type="ARBA" id="ARBA00047558"/>
    </source>
</evidence>
<dbReference type="GO" id="GO:0005524">
    <property type="term" value="F:ATP binding"/>
    <property type="evidence" value="ECO:0007669"/>
    <property type="project" value="UniProtKB-KW"/>
</dbReference>
<dbReference type="GO" id="GO:0004674">
    <property type="term" value="F:protein serine/threonine kinase activity"/>
    <property type="evidence" value="ECO:0007669"/>
    <property type="project" value="TreeGrafter"/>
</dbReference>
<dbReference type="PROSITE" id="PS50011">
    <property type="entry name" value="PROTEIN_KINASE_DOM"/>
    <property type="match status" value="1"/>
</dbReference>
<evidence type="ECO:0000256" key="2">
    <source>
        <dbReference type="ARBA" id="ARBA00022840"/>
    </source>
</evidence>
<keyword evidence="7" id="KW-1185">Reference proteome</keyword>
<proteinExistence type="predicted"/>
<comment type="catalytic activity">
    <reaction evidence="3">
        <text>L-seryl-[protein] + ATP = O-phospho-L-seryl-[protein] + ADP + H(+)</text>
        <dbReference type="Rhea" id="RHEA:17989"/>
        <dbReference type="Rhea" id="RHEA-COMP:9863"/>
        <dbReference type="Rhea" id="RHEA-COMP:11604"/>
        <dbReference type="ChEBI" id="CHEBI:15378"/>
        <dbReference type="ChEBI" id="CHEBI:29999"/>
        <dbReference type="ChEBI" id="CHEBI:30616"/>
        <dbReference type="ChEBI" id="CHEBI:83421"/>
        <dbReference type="ChEBI" id="CHEBI:456216"/>
    </reaction>
</comment>
<dbReference type="Proteomes" id="UP000811609">
    <property type="component" value="Chromosome 8"/>
</dbReference>
<feature type="domain" description="Protein kinase" evidence="5">
    <location>
        <begin position="1"/>
        <end position="298"/>
    </location>
</feature>
<keyword evidence="1" id="KW-0547">Nucleotide-binding</keyword>
<keyword evidence="2" id="KW-0067">ATP-binding</keyword>
<reference evidence="6" key="1">
    <citation type="submission" date="2020-12" db="EMBL/GenBank/DDBJ databases">
        <title>WGS assembly of Carya illinoinensis cv. Pawnee.</title>
        <authorList>
            <person name="Platts A."/>
            <person name="Shu S."/>
            <person name="Wright S."/>
            <person name="Barry K."/>
            <person name="Edger P."/>
            <person name="Pires J.C."/>
            <person name="Schmutz J."/>
        </authorList>
    </citation>
    <scope>NUCLEOTIDE SEQUENCE</scope>
    <source>
        <tissue evidence="6">Leaf</tissue>
    </source>
</reference>
<dbReference type="InterPro" id="IPR000719">
    <property type="entry name" value="Prot_kinase_dom"/>
</dbReference>
<dbReference type="InterPro" id="IPR045274">
    <property type="entry name" value="WAK-like"/>
</dbReference>
<name>A0A8T1PNL0_CARIL</name>
<protein>
    <recommendedName>
        <fullName evidence="5">Protein kinase domain-containing protein</fullName>
    </recommendedName>
</protein>
<evidence type="ECO:0000256" key="4">
    <source>
        <dbReference type="ARBA" id="ARBA00047951"/>
    </source>
</evidence>
<dbReference type="Pfam" id="PF00069">
    <property type="entry name" value="Pkinase"/>
    <property type="match status" value="1"/>
</dbReference>